<keyword evidence="4" id="KW-0560">Oxidoreductase</keyword>
<keyword evidence="8" id="KW-1185">Reference proteome</keyword>
<dbReference type="InterPro" id="IPR005123">
    <property type="entry name" value="Oxoglu/Fe-dep_dioxygenase_dom"/>
</dbReference>
<dbReference type="GO" id="GO:0005506">
    <property type="term" value="F:iron ion binding"/>
    <property type="evidence" value="ECO:0007669"/>
    <property type="project" value="InterPro"/>
</dbReference>
<dbReference type="PROSITE" id="PS51471">
    <property type="entry name" value="FE2OG_OXY"/>
    <property type="match status" value="1"/>
</dbReference>
<dbReference type="Proteomes" id="UP000013827">
    <property type="component" value="Unassembled WGS sequence"/>
</dbReference>
<evidence type="ECO:0000256" key="3">
    <source>
        <dbReference type="ARBA" id="ARBA00022964"/>
    </source>
</evidence>
<dbReference type="GO" id="GO:0031418">
    <property type="term" value="F:L-ascorbic acid binding"/>
    <property type="evidence" value="ECO:0007669"/>
    <property type="project" value="InterPro"/>
</dbReference>
<keyword evidence="5" id="KW-0408">Iron</keyword>
<evidence type="ECO:0000259" key="6">
    <source>
        <dbReference type="PROSITE" id="PS51471"/>
    </source>
</evidence>
<evidence type="ECO:0000256" key="4">
    <source>
        <dbReference type="ARBA" id="ARBA00023002"/>
    </source>
</evidence>
<dbReference type="PANTHER" id="PTHR10869">
    <property type="entry name" value="PROLYL 4-HYDROXYLASE ALPHA SUBUNIT"/>
    <property type="match status" value="1"/>
</dbReference>
<evidence type="ECO:0000313" key="8">
    <source>
        <dbReference type="Proteomes" id="UP000013827"/>
    </source>
</evidence>
<dbReference type="AlphaFoldDB" id="A0A0D3KIT1"/>
<dbReference type="InterPro" id="IPR044862">
    <property type="entry name" value="Pro_4_hyd_alph_FE2OG_OXY"/>
</dbReference>
<sequence length="238" mass="26477">MLSREPWVLLIEDFMTSDEAAAALTPVRERVLTMANPRLQADEILKAGALAGSGFERSQAGDGVQSARTSSTAWCECKGSCLRNPTVQAIEKRVSSLLGGIPMDNAEPMQVLRYETGQYYRVHHDQNSPRSSAWGPRMFTVFMYIGDHNSYTGGETHFPRLNITIPAKKGAACVWTSVLDSDPYQRDDRTDHESLPVTSGVKFGVHCADRTGTRVNYWIHMYKFRSFSGGVCDNQAYV</sequence>
<evidence type="ECO:0000256" key="2">
    <source>
        <dbReference type="ARBA" id="ARBA00022723"/>
    </source>
</evidence>
<protein>
    <recommendedName>
        <fullName evidence="6">Fe2OG dioxygenase domain-containing protein</fullName>
    </recommendedName>
</protein>
<evidence type="ECO:0000256" key="5">
    <source>
        <dbReference type="ARBA" id="ARBA00023004"/>
    </source>
</evidence>
<dbReference type="eggNOG" id="KOG1591">
    <property type="taxonomic scope" value="Eukaryota"/>
</dbReference>
<evidence type="ECO:0000313" key="7">
    <source>
        <dbReference type="EnsemblProtists" id="EOD35666"/>
    </source>
</evidence>
<accession>A0A0D3KIT1</accession>
<keyword evidence="2" id="KW-0479">Metal-binding</keyword>
<reference evidence="7" key="2">
    <citation type="submission" date="2024-10" db="UniProtKB">
        <authorList>
            <consortium name="EnsemblProtists"/>
        </authorList>
    </citation>
    <scope>IDENTIFICATION</scope>
</reference>
<dbReference type="RefSeq" id="XP_005788095.1">
    <property type="nucleotide sequence ID" value="XM_005788038.1"/>
</dbReference>
<feature type="domain" description="Fe2OG dioxygenase" evidence="6">
    <location>
        <begin position="105"/>
        <end position="221"/>
    </location>
</feature>
<dbReference type="InterPro" id="IPR006620">
    <property type="entry name" value="Pro_4_hyd_alph"/>
</dbReference>
<name>A0A0D3KIT1_EMIH1</name>
<evidence type="ECO:0000256" key="1">
    <source>
        <dbReference type="ARBA" id="ARBA00001961"/>
    </source>
</evidence>
<dbReference type="Gene3D" id="2.60.120.620">
    <property type="entry name" value="q2cbj1_9rhob like domain"/>
    <property type="match status" value="1"/>
</dbReference>
<dbReference type="Pfam" id="PF13640">
    <property type="entry name" value="2OG-FeII_Oxy_3"/>
    <property type="match status" value="1"/>
</dbReference>
<comment type="cofactor">
    <cofactor evidence="1">
        <name>L-ascorbate</name>
        <dbReference type="ChEBI" id="CHEBI:38290"/>
    </cofactor>
</comment>
<dbReference type="STRING" id="2903.R1FJD3"/>
<dbReference type="InterPro" id="IPR045054">
    <property type="entry name" value="P4HA-like"/>
</dbReference>
<dbReference type="KEGG" id="ehx:EMIHUDRAFT_440940"/>
<organism evidence="7 8">
    <name type="scientific">Emiliania huxleyi (strain CCMP1516)</name>
    <dbReference type="NCBI Taxonomy" id="280463"/>
    <lineage>
        <taxon>Eukaryota</taxon>
        <taxon>Haptista</taxon>
        <taxon>Haptophyta</taxon>
        <taxon>Prymnesiophyceae</taxon>
        <taxon>Isochrysidales</taxon>
        <taxon>Noelaerhabdaceae</taxon>
        <taxon>Emiliania</taxon>
    </lineage>
</organism>
<proteinExistence type="predicted"/>
<dbReference type="GO" id="GO:0004656">
    <property type="term" value="F:procollagen-proline 4-dioxygenase activity"/>
    <property type="evidence" value="ECO:0007669"/>
    <property type="project" value="TreeGrafter"/>
</dbReference>
<dbReference type="GO" id="GO:0005783">
    <property type="term" value="C:endoplasmic reticulum"/>
    <property type="evidence" value="ECO:0007669"/>
    <property type="project" value="TreeGrafter"/>
</dbReference>
<dbReference type="OMA" id="DRWLEVI"/>
<reference evidence="8" key="1">
    <citation type="journal article" date="2013" name="Nature">
        <title>Pan genome of the phytoplankton Emiliania underpins its global distribution.</title>
        <authorList>
            <person name="Read B.A."/>
            <person name="Kegel J."/>
            <person name="Klute M.J."/>
            <person name="Kuo A."/>
            <person name="Lefebvre S.C."/>
            <person name="Maumus F."/>
            <person name="Mayer C."/>
            <person name="Miller J."/>
            <person name="Monier A."/>
            <person name="Salamov A."/>
            <person name="Young J."/>
            <person name="Aguilar M."/>
            <person name="Claverie J.M."/>
            <person name="Frickenhaus S."/>
            <person name="Gonzalez K."/>
            <person name="Herman E.K."/>
            <person name="Lin Y.C."/>
            <person name="Napier J."/>
            <person name="Ogata H."/>
            <person name="Sarno A.F."/>
            <person name="Shmutz J."/>
            <person name="Schroeder D."/>
            <person name="de Vargas C."/>
            <person name="Verret F."/>
            <person name="von Dassow P."/>
            <person name="Valentin K."/>
            <person name="Van de Peer Y."/>
            <person name="Wheeler G."/>
            <person name="Dacks J.B."/>
            <person name="Delwiche C.F."/>
            <person name="Dyhrman S.T."/>
            <person name="Glockner G."/>
            <person name="John U."/>
            <person name="Richards T."/>
            <person name="Worden A.Z."/>
            <person name="Zhang X."/>
            <person name="Grigoriev I.V."/>
            <person name="Allen A.E."/>
            <person name="Bidle K."/>
            <person name="Borodovsky M."/>
            <person name="Bowler C."/>
            <person name="Brownlee C."/>
            <person name="Cock J.M."/>
            <person name="Elias M."/>
            <person name="Gladyshev V.N."/>
            <person name="Groth M."/>
            <person name="Guda C."/>
            <person name="Hadaegh A."/>
            <person name="Iglesias-Rodriguez M.D."/>
            <person name="Jenkins J."/>
            <person name="Jones B.M."/>
            <person name="Lawson T."/>
            <person name="Leese F."/>
            <person name="Lindquist E."/>
            <person name="Lobanov A."/>
            <person name="Lomsadze A."/>
            <person name="Malik S.B."/>
            <person name="Marsh M.E."/>
            <person name="Mackinder L."/>
            <person name="Mock T."/>
            <person name="Mueller-Roeber B."/>
            <person name="Pagarete A."/>
            <person name="Parker M."/>
            <person name="Probert I."/>
            <person name="Quesneville H."/>
            <person name="Raines C."/>
            <person name="Rensing S.A."/>
            <person name="Riano-Pachon D.M."/>
            <person name="Richier S."/>
            <person name="Rokitta S."/>
            <person name="Shiraiwa Y."/>
            <person name="Soanes D.M."/>
            <person name="van der Giezen M."/>
            <person name="Wahlund T.M."/>
            <person name="Williams B."/>
            <person name="Wilson W."/>
            <person name="Wolfe G."/>
            <person name="Wurch L.L."/>
        </authorList>
    </citation>
    <scope>NUCLEOTIDE SEQUENCE</scope>
</reference>
<dbReference type="EnsemblProtists" id="EOD35666">
    <property type="protein sequence ID" value="EOD35666"/>
    <property type="gene ID" value="EMIHUDRAFT_440940"/>
</dbReference>
<dbReference type="GeneID" id="17280937"/>
<dbReference type="HOGENOM" id="CLU_058132_3_1_1"/>
<keyword evidence="3" id="KW-0223">Dioxygenase</keyword>
<dbReference type="SMART" id="SM00702">
    <property type="entry name" value="P4Hc"/>
    <property type="match status" value="1"/>
</dbReference>
<dbReference type="PaxDb" id="2903-EOD35666"/>
<dbReference type="PANTHER" id="PTHR10869:SF233">
    <property type="entry name" value="FE2OG DIOXYGENASE DOMAIN-CONTAINING PROTEIN"/>
    <property type="match status" value="1"/>
</dbReference>